<name>W9C8X0_SCLBF</name>
<evidence type="ECO:0008006" key="4">
    <source>
        <dbReference type="Google" id="ProtNLM"/>
    </source>
</evidence>
<dbReference type="HOGENOM" id="CLU_1714366_0_0_1"/>
<comment type="caution">
    <text evidence="2">The sequence shown here is derived from an EMBL/GenBank/DDBJ whole genome shotgun (WGS) entry which is preliminary data.</text>
</comment>
<feature type="signal peptide" evidence="1">
    <location>
        <begin position="1"/>
        <end position="19"/>
    </location>
</feature>
<dbReference type="EMBL" id="AYSA01000403">
    <property type="protein sequence ID" value="ESZ92253.1"/>
    <property type="molecule type" value="Genomic_DNA"/>
</dbReference>
<organism evidence="2 3">
    <name type="scientific">Sclerotinia borealis (strain F-4128)</name>
    <dbReference type="NCBI Taxonomy" id="1432307"/>
    <lineage>
        <taxon>Eukaryota</taxon>
        <taxon>Fungi</taxon>
        <taxon>Dikarya</taxon>
        <taxon>Ascomycota</taxon>
        <taxon>Pezizomycotina</taxon>
        <taxon>Leotiomycetes</taxon>
        <taxon>Helotiales</taxon>
        <taxon>Sclerotiniaceae</taxon>
        <taxon>Sclerotinia</taxon>
    </lineage>
</organism>
<gene>
    <name evidence="2" type="ORF">SBOR_7379</name>
</gene>
<evidence type="ECO:0000313" key="2">
    <source>
        <dbReference type="EMBL" id="ESZ92253.1"/>
    </source>
</evidence>
<protein>
    <recommendedName>
        <fullName evidence="4">AA1-like domain-containing protein</fullName>
    </recommendedName>
</protein>
<evidence type="ECO:0000313" key="3">
    <source>
        <dbReference type="Proteomes" id="UP000019487"/>
    </source>
</evidence>
<reference evidence="2 3" key="1">
    <citation type="journal article" date="2014" name="Genome Announc.">
        <title>Draft genome sequence of Sclerotinia borealis, a psychrophilic plant pathogenic fungus.</title>
        <authorList>
            <person name="Mardanov A.V."/>
            <person name="Beletsky A.V."/>
            <person name="Kadnikov V.V."/>
            <person name="Ignatov A.N."/>
            <person name="Ravin N.V."/>
        </authorList>
    </citation>
    <scope>NUCLEOTIDE SEQUENCE [LARGE SCALE GENOMIC DNA]</scope>
    <source>
        <strain evidence="3">F-4157</strain>
    </source>
</reference>
<proteinExistence type="predicted"/>
<sequence>MQFSTLLLSVAALVPSALACLVIDITYTLQTASSSSKLRATIVDNGGLVCYKDEINPSTASKSLFQLDPNVANVHDVNETFQECVAGYHTKFQVDLSDKNDKKGNNVMESYTYLDQFGNNPSYGPFGLGARNKIAATSTMPEQWNWHVEALGC</sequence>
<accession>W9C8X0</accession>
<dbReference type="Proteomes" id="UP000019487">
    <property type="component" value="Unassembled WGS sequence"/>
</dbReference>
<evidence type="ECO:0000256" key="1">
    <source>
        <dbReference type="SAM" id="SignalP"/>
    </source>
</evidence>
<feature type="chain" id="PRO_5004921721" description="AA1-like domain-containing protein" evidence="1">
    <location>
        <begin position="20"/>
        <end position="153"/>
    </location>
</feature>
<dbReference type="AlphaFoldDB" id="W9C8X0"/>
<keyword evidence="3" id="KW-1185">Reference proteome</keyword>
<keyword evidence="1" id="KW-0732">Signal</keyword>
<dbReference type="OrthoDB" id="3474210at2759"/>